<name>A0AAJ0EW10_9PEZI</name>
<dbReference type="PANTHER" id="PTHR48081:SF8">
    <property type="entry name" value="ALPHA_BETA HYDROLASE FOLD-3 DOMAIN-CONTAINING PROTEIN-RELATED"/>
    <property type="match status" value="1"/>
</dbReference>
<dbReference type="InterPro" id="IPR013094">
    <property type="entry name" value="AB_hydrolase_3"/>
</dbReference>
<dbReference type="Gene3D" id="3.40.50.1820">
    <property type="entry name" value="alpha/beta hydrolase"/>
    <property type="match status" value="1"/>
</dbReference>
<sequence length="189" mass="19683">MVMGTACFGLAAVTATVNDVDAVISSVDYRLAPENHGSVLVEDCYAALLWVSGHSSKLGLDKKCLMVAGVSAGGGLAAGTALLARDRKGPAACAQLLLCPMLNDRLNTQHCNSRARAVSIQLGADTLGRVSPGEKTGTDSVSSLWESGIRADFNIWGGGCHIFDLFEAPTALGAMSSRTRGEWINKTVS</sequence>
<dbReference type="Pfam" id="PF07859">
    <property type="entry name" value="Abhydrolase_3"/>
    <property type="match status" value="1"/>
</dbReference>
<dbReference type="EMBL" id="JAHMHR010000019">
    <property type="protein sequence ID" value="KAK1675878.1"/>
    <property type="molecule type" value="Genomic_DNA"/>
</dbReference>
<evidence type="ECO:0000256" key="2">
    <source>
        <dbReference type="SAM" id="SignalP"/>
    </source>
</evidence>
<evidence type="ECO:0000313" key="4">
    <source>
        <dbReference type="EMBL" id="KAK1675878.1"/>
    </source>
</evidence>
<dbReference type="GeneID" id="85461769"/>
<evidence type="ECO:0000256" key="1">
    <source>
        <dbReference type="ARBA" id="ARBA00022801"/>
    </source>
</evidence>
<dbReference type="PANTHER" id="PTHR48081">
    <property type="entry name" value="AB HYDROLASE SUPERFAMILY PROTEIN C4A8.06C"/>
    <property type="match status" value="1"/>
</dbReference>
<feature type="domain" description="Alpha/beta hydrolase fold-3" evidence="3">
    <location>
        <begin position="5"/>
        <end position="108"/>
    </location>
</feature>
<dbReference type="InterPro" id="IPR050300">
    <property type="entry name" value="GDXG_lipolytic_enzyme"/>
</dbReference>
<evidence type="ECO:0000313" key="5">
    <source>
        <dbReference type="Proteomes" id="UP001224890"/>
    </source>
</evidence>
<keyword evidence="5" id="KW-1185">Reference proteome</keyword>
<dbReference type="SUPFAM" id="SSF53474">
    <property type="entry name" value="alpha/beta-Hydrolases"/>
    <property type="match status" value="1"/>
</dbReference>
<keyword evidence="1 4" id="KW-0378">Hydrolase</keyword>
<feature type="chain" id="PRO_5042619962" evidence="2">
    <location>
        <begin position="23"/>
        <end position="189"/>
    </location>
</feature>
<keyword evidence="2" id="KW-0732">Signal</keyword>
<dbReference type="RefSeq" id="XP_060429881.1">
    <property type="nucleotide sequence ID" value="XM_060577243.1"/>
</dbReference>
<reference evidence="4" key="1">
    <citation type="submission" date="2021-06" db="EMBL/GenBank/DDBJ databases">
        <title>Comparative genomics, transcriptomics and evolutionary studies reveal genomic signatures of adaptation to plant cell wall in hemibiotrophic fungi.</title>
        <authorList>
            <consortium name="DOE Joint Genome Institute"/>
            <person name="Baroncelli R."/>
            <person name="Diaz J.F."/>
            <person name="Benocci T."/>
            <person name="Peng M."/>
            <person name="Battaglia E."/>
            <person name="Haridas S."/>
            <person name="Andreopoulos W."/>
            <person name="Labutti K."/>
            <person name="Pangilinan J."/>
            <person name="Floch G.L."/>
            <person name="Makela M.R."/>
            <person name="Henrissat B."/>
            <person name="Grigoriev I.V."/>
            <person name="Crouch J.A."/>
            <person name="De Vries R.P."/>
            <person name="Sukno S.A."/>
            <person name="Thon M.R."/>
        </authorList>
    </citation>
    <scope>NUCLEOTIDE SEQUENCE</scope>
    <source>
        <strain evidence="4">CBS 193.32</strain>
    </source>
</reference>
<accession>A0AAJ0EW10</accession>
<comment type="caution">
    <text evidence="4">The sequence shown here is derived from an EMBL/GenBank/DDBJ whole genome shotgun (WGS) entry which is preliminary data.</text>
</comment>
<dbReference type="InterPro" id="IPR029058">
    <property type="entry name" value="AB_hydrolase_fold"/>
</dbReference>
<organism evidence="4 5">
    <name type="scientific">Colletotrichum godetiae</name>
    <dbReference type="NCBI Taxonomy" id="1209918"/>
    <lineage>
        <taxon>Eukaryota</taxon>
        <taxon>Fungi</taxon>
        <taxon>Dikarya</taxon>
        <taxon>Ascomycota</taxon>
        <taxon>Pezizomycotina</taxon>
        <taxon>Sordariomycetes</taxon>
        <taxon>Hypocreomycetidae</taxon>
        <taxon>Glomerellales</taxon>
        <taxon>Glomerellaceae</taxon>
        <taxon>Colletotrichum</taxon>
        <taxon>Colletotrichum acutatum species complex</taxon>
    </lineage>
</organism>
<protein>
    <submittedName>
        <fullName evidence="4">Alpha/beta hydrolase fold-domain-containing protein</fullName>
    </submittedName>
</protein>
<dbReference type="Proteomes" id="UP001224890">
    <property type="component" value="Unassembled WGS sequence"/>
</dbReference>
<dbReference type="GO" id="GO:0016787">
    <property type="term" value="F:hydrolase activity"/>
    <property type="evidence" value="ECO:0007669"/>
    <property type="project" value="UniProtKB-KW"/>
</dbReference>
<dbReference type="AlphaFoldDB" id="A0AAJ0EW10"/>
<gene>
    <name evidence="4" type="ORF">BDP55DRAFT_693606</name>
</gene>
<evidence type="ECO:0000259" key="3">
    <source>
        <dbReference type="Pfam" id="PF07859"/>
    </source>
</evidence>
<feature type="signal peptide" evidence="2">
    <location>
        <begin position="1"/>
        <end position="22"/>
    </location>
</feature>
<proteinExistence type="predicted"/>